<keyword evidence="4" id="KW-0371">Homeobox</keyword>
<name>A0A1M4EI10_9ACTN</name>
<dbReference type="SUPFAM" id="SSF46689">
    <property type="entry name" value="Homeodomain-like"/>
    <property type="match status" value="1"/>
</dbReference>
<dbReference type="PROSITE" id="PS50977">
    <property type="entry name" value="HTH_TETR_2"/>
    <property type="match status" value="1"/>
</dbReference>
<evidence type="ECO:0000256" key="2">
    <source>
        <dbReference type="PROSITE-ProRule" id="PRU00335"/>
    </source>
</evidence>
<evidence type="ECO:0000313" key="4">
    <source>
        <dbReference type="EMBL" id="SBO98581.1"/>
    </source>
</evidence>
<feature type="DNA-binding region" description="H-T-H motif" evidence="2">
    <location>
        <begin position="29"/>
        <end position="48"/>
    </location>
</feature>
<dbReference type="InterPro" id="IPR050109">
    <property type="entry name" value="HTH-type_TetR-like_transc_reg"/>
</dbReference>
<dbReference type="Gene3D" id="1.10.357.10">
    <property type="entry name" value="Tetracycline Repressor, domain 2"/>
    <property type="match status" value="1"/>
</dbReference>
<reference evidence="4" key="1">
    <citation type="submission" date="2016-04" db="EMBL/GenBank/DDBJ databases">
        <authorList>
            <person name="Evans L.H."/>
            <person name="Alamgir A."/>
            <person name="Owens N."/>
            <person name="Weber N.D."/>
            <person name="Virtaneva K."/>
            <person name="Barbian K."/>
            <person name="Babar A."/>
            <person name="Rosenke K."/>
        </authorList>
    </citation>
    <scope>NUCLEOTIDE SEQUENCE</scope>
    <source>
        <strain evidence="4">Nono1</strain>
    </source>
</reference>
<dbReference type="GO" id="GO:0000976">
    <property type="term" value="F:transcription cis-regulatory region binding"/>
    <property type="evidence" value="ECO:0007669"/>
    <property type="project" value="TreeGrafter"/>
</dbReference>
<dbReference type="PANTHER" id="PTHR30055">
    <property type="entry name" value="HTH-TYPE TRANSCRIPTIONAL REGULATOR RUTR"/>
    <property type="match status" value="1"/>
</dbReference>
<dbReference type="InterPro" id="IPR036271">
    <property type="entry name" value="Tet_transcr_reg_TetR-rel_C_sf"/>
</dbReference>
<evidence type="ECO:0000256" key="1">
    <source>
        <dbReference type="ARBA" id="ARBA00023125"/>
    </source>
</evidence>
<sequence>MDSADGDGRELILRTATRLFAALGYDSSSVVQVAEAAGVSQEKLAAHFATKRELYLAVMEQSRHLLAEAITPRVDALMAAPVERRARALHDFIDGYLDFCVDHPEMPALWMHRWLSDASDIVDLEAENAQPLTQYVVEGVDTLAEPAGMDPLHTTYTMIYCIHGFVLGGVLGGGGHRCGAEDQRQLRRFRAHLHQLLGRALGLPDERAEEPAPSR</sequence>
<dbReference type="InterPro" id="IPR009057">
    <property type="entry name" value="Homeodomain-like_sf"/>
</dbReference>
<feature type="domain" description="HTH tetR-type" evidence="3">
    <location>
        <begin position="6"/>
        <end position="66"/>
    </location>
</feature>
<dbReference type="GO" id="GO:0003700">
    <property type="term" value="F:DNA-binding transcription factor activity"/>
    <property type="evidence" value="ECO:0007669"/>
    <property type="project" value="TreeGrafter"/>
</dbReference>
<dbReference type="PANTHER" id="PTHR30055:SF219">
    <property type="entry name" value="TRANSCRIPTIONAL REGULATORY PROTEIN"/>
    <property type="match status" value="1"/>
</dbReference>
<dbReference type="EMBL" id="LT559118">
    <property type="protein sequence ID" value="SBO98581.1"/>
    <property type="molecule type" value="Genomic_DNA"/>
</dbReference>
<dbReference type="AlphaFoldDB" id="A0A1M4EI10"/>
<gene>
    <name evidence="4" type="ORF">BN4615_P8097</name>
</gene>
<accession>A0A1M4EI10</accession>
<proteinExistence type="predicted"/>
<organism evidence="4">
    <name type="scientific">Nonomuraea gerenzanensis</name>
    <dbReference type="NCBI Taxonomy" id="93944"/>
    <lineage>
        <taxon>Bacteria</taxon>
        <taxon>Bacillati</taxon>
        <taxon>Actinomycetota</taxon>
        <taxon>Actinomycetes</taxon>
        <taxon>Streptosporangiales</taxon>
        <taxon>Streptosporangiaceae</taxon>
        <taxon>Nonomuraea</taxon>
    </lineage>
</organism>
<protein>
    <submittedName>
        <fullName evidence="4">Homeodomain-like</fullName>
    </submittedName>
</protein>
<evidence type="ECO:0000259" key="3">
    <source>
        <dbReference type="PROSITE" id="PS50977"/>
    </source>
</evidence>
<dbReference type="InterPro" id="IPR001647">
    <property type="entry name" value="HTH_TetR"/>
</dbReference>
<dbReference type="RefSeq" id="WP_225267341.1">
    <property type="nucleotide sequence ID" value="NZ_CP084058.1"/>
</dbReference>
<dbReference type="SUPFAM" id="SSF48498">
    <property type="entry name" value="Tetracyclin repressor-like, C-terminal domain"/>
    <property type="match status" value="1"/>
</dbReference>
<keyword evidence="1 2" id="KW-0238">DNA-binding</keyword>
<dbReference type="Pfam" id="PF00440">
    <property type="entry name" value="TetR_N"/>
    <property type="match status" value="1"/>
</dbReference>
<dbReference type="PRINTS" id="PR00455">
    <property type="entry name" value="HTHTETR"/>
</dbReference>